<organism evidence="2 3">
    <name type="scientific">Fragilariopsis cylindrus CCMP1102</name>
    <dbReference type="NCBI Taxonomy" id="635003"/>
    <lineage>
        <taxon>Eukaryota</taxon>
        <taxon>Sar</taxon>
        <taxon>Stramenopiles</taxon>
        <taxon>Ochrophyta</taxon>
        <taxon>Bacillariophyta</taxon>
        <taxon>Bacillariophyceae</taxon>
        <taxon>Bacillariophycidae</taxon>
        <taxon>Bacillariales</taxon>
        <taxon>Bacillariaceae</taxon>
        <taxon>Fragilariopsis</taxon>
    </lineage>
</organism>
<name>A0A1E7EZ02_9STRA</name>
<keyword evidence="1" id="KW-0472">Membrane</keyword>
<reference evidence="2 3" key="1">
    <citation type="submission" date="2016-09" db="EMBL/GenBank/DDBJ databases">
        <title>Extensive genetic diversity and differential bi-allelic expression allows diatom success in the polar Southern Ocean.</title>
        <authorList>
            <consortium name="DOE Joint Genome Institute"/>
            <person name="Mock T."/>
            <person name="Otillar R.P."/>
            <person name="Strauss J."/>
            <person name="Dupont C."/>
            <person name="Frickenhaus S."/>
            <person name="Maumus F."/>
            <person name="Mcmullan M."/>
            <person name="Sanges R."/>
            <person name="Schmutz J."/>
            <person name="Toseland A."/>
            <person name="Valas R."/>
            <person name="Veluchamy A."/>
            <person name="Ward B.J."/>
            <person name="Allen A."/>
            <person name="Barry K."/>
            <person name="Falciatore A."/>
            <person name="Ferrante M."/>
            <person name="Fortunato A.E."/>
            <person name="Gloeckner G."/>
            <person name="Gruber A."/>
            <person name="Hipkin R."/>
            <person name="Janech M."/>
            <person name="Kroth P."/>
            <person name="Leese F."/>
            <person name="Lindquist E."/>
            <person name="Lyon B.R."/>
            <person name="Martin J."/>
            <person name="Mayer C."/>
            <person name="Parker M."/>
            <person name="Quesneville H."/>
            <person name="Raymond J."/>
            <person name="Uhlig C."/>
            <person name="Valentin K.U."/>
            <person name="Worden A.Z."/>
            <person name="Armbrust E.V."/>
            <person name="Bowler C."/>
            <person name="Green B."/>
            <person name="Moulton V."/>
            <person name="Van Oosterhout C."/>
            <person name="Grigoriev I."/>
        </authorList>
    </citation>
    <scope>NUCLEOTIDE SEQUENCE [LARGE SCALE GENOMIC DNA]</scope>
    <source>
        <strain evidence="2 3">CCMP1102</strain>
    </source>
</reference>
<dbReference type="KEGG" id="fcy:FRACYDRAFT_246160"/>
<protein>
    <submittedName>
        <fullName evidence="2">Uncharacterized protein</fullName>
    </submittedName>
</protein>
<keyword evidence="1" id="KW-1133">Transmembrane helix</keyword>
<keyword evidence="3" id="KW-1185">Reference proteome</keyword>
<gene>
    <name evidence="2" type="ORF">FRACYDRAFT_246160</name>
</gene>
<keyword evidence="1" id="KW-0812">Transmembrane</keyword>
<dbReference type="AlphaFoldDB" id="A0A1E7EZ02"/>
<dbReference type="Proteomes" id="UP000095751">
    <property type="component" value="Unassembled WGS sequence"/>
</dbReference>
<dbReference type="EMBL" id="KV784369">
    <property type="protein sequence ID" value="OEU11056.1"/>
    <property type="molecule type" value="Genomic_DNA"/>
</dbReference>
<dbReference type="InParanoid" id="A0A1E7EZ02"/>
<proteinExistence type="predicted"/>
<sequence length="118" mass="12941">MPSSSSASAPSFWAATAAMTASISVVVDTVTNNNNKDNKIKGKEENEEEDLEEMTQMMFDLWGSKEKATFNNTMADTIAAYVKLTSGSNASVWNTSDENKSNTLAIEVNKVWAKNYMI</sequence>
<evidence type="ECO:0000313" key="3">
    <source>
        <dbReference type="Proteomes" id="UP000095751"/>
    </source>
</evidence>
<feature type="transmembrane region" description="Helical" evidence="1">
    <location>
        <begin position="12"/>
        <end position="31"/>
    </location>
</feature>
<evidence type="ECO:0000256" key="1">
    <source>
        <dbReference type="SAM" id="Phobius"/>
    </source>
</evidence>
<evidence type="ECO:0000313" key="2">
    <source>
        <dbReference type="EMBL" id="OEU11056.1"/>
    </source>
</evidence>
<accession>A0A1E7EZ02</accession>